<reference evidence="3 4" key="1">
    <citation type="submission" date="2014-04" db="EMBL/GenBank/DDBJ databases">
        <title>Evolutionary Origins and Diversification of the Mycorrhizal Mutualists.</title>
        <authorList>
            <consortium name="DOE Joint Genome Institute"/>
            <consortium name="Mycorrhizal Genomics Consortium"/>
            <person name="Kohler A."/>
            <person name="Kuo A."/>
            <person name="Nagy L.G."/>
            <person name="Floudas D."/>
            <person name="Copeland A."/>
            <person name="Barry K.W."/>
            <person name="Cichocki N."/>
            <person name="Veneault-Fourrey C."/>
            <person name="LaButti K."/>
            <person name="Lindquist E.A."/>
            <person name="Lipzen A."/>
            <person name="Lundell T."/>
            <person name="Morin E."/>
            <person name="Murat C."/>
            <person name="Riley R."/>
            <person name="Ohm R."/>
            <person name="Sun H."/>
            <person name="Tunlid A."/>
            <person name="Henrissat B."/>
            <person name="Grigoriev I.V."/>
            <person name="Hibbett D.S."/>
            <person name="Martin F."/>
        </authorList>
    </citation>
    <scope>NUCLEOTIDE SEQUENCE [LARGE SCALE GENOMIC DNA]</scope>
    <source>
        <strain evidence="3 4">Koide BX008</strain>
    </source>
</reference>
<name>A0A0C2XED3_AMAMK</name>
<dbReference type="InterPro" id="IPR001810">
    <property type="entry name" value="F-box_dom"/>
</dbReference>
<sequence length="458" mass="51769">MLFDDLPLEIVQYIFSLCCGRVKFKIPQTRDHISRLGTTQVTLSLVCSRWREIALNTSALWGDVVVEYNAGRTRALGPTAPLQFVQNWLNRARTTPISLSIAVHKALESQITAISQTLLSSFHITNLTLKSIQCHHLLLPTNNSYFLESLHLSLYEAARATDAFPRLPEMPSLKEFHFCLLPDEFEDLTNIYLIPWHQLRVFALSDVQWPSQILFNILQRCKSLVECTLLVELYGQYEHDIVLPNLESLVLDMNGRGSADPIILSLTLPNLRSLDIRRPLLWRMKLLLSPKAIVMMAQRSGFKCLTDFSLCRTEQPVDVRSLLGSMPALERVQLYGPLMFQPGTFDDLSSGTIGPQLEEIRFGVISDEEIGLLLETVGQRREKAKTVSDIRPFAFVTGHCTRESDFESLNQRAKQCGEAFNADVAILIDSTSDEGSHWESDQDVGSDTGEELDLESWE</sequence>
<dbReference type="STRING" id="946122.A0A0C2XED3"/>
<dbReference type="Gene3D" id="3.80.10.10">
    <property type="entry name" value="Ribonuclease Inhibitor"/>
    <property type="match status" value="1"/>
</dbReference>
<feature type="compositionally biased region" description="Acidic residues" evidence="1">
    <location>
        <begin position="441"/>
        <end position="458"/>
    </location>
</feature>
<feature type="domain" description="F-box" evidence="2">
    <location>
        <begin position="3"/>
        <end position="64"/>
    </location>
</feature>
<evidence type="ECO:0000313" key="3">
    <source>
        <dbReference type="EMBL" id="KIL67178.1"/>
    </source>
</evidence>
<organism evidence="3 4">
    <name type="scientific">Amanita muscaria (strain Koide BX008)</name>
    <dbReference type="NCBI Taxonomy" id="946122"/>
    <lineage>
        <taxon>Eukaryota</taxon>
        <taxon>Fungi</taxon>
        <taxon>Dikarya</taxon>
        <taxon>Basidiomycota</taxon>
        <taxon>Agaricomycotina</taxon>
        <taxon>Agaricomycetes</taxon>
        <taxon>Agaricomycetidae</taxon>
        <taxon>Agaricales</taxon>
        <taxon>Pluteineae</taxon>
        <taxon>Amanitaceae</taxon>
        <taxon>Amanita</taxon>
    </lineage>
</organism>
<evidence type="ECO:0000313" key="4">
    <source>
        <dbReference type="Proteomes" id="UP000054549"/>
    </source>
</evidence>
<protein>
    <recommendedName>
        <fullName evidence="2">F-box domain-containing protein</fullName>
    </recommendedName>
</protein>
<dbReference type="SUPFAM" id="SSF52047">
    <property type="entry name" value="RNI-like"/>
    <property type="match status" value="1"/>
</dbReference>
<dbReference type="HOGENOM" id="CLU_628463_0_0_1"/>
<proteinExistence type="predicted"/>
<feature type="region of interest" description="Disordered" evidence="1">
    <location>
        <begin position="431"/>
        <end position="458"/>
    </location>
</feature>
<dbReference type="InParanoid" id="A0A0C2XED3"/>
<dbReference type="EMBL" id="KN818233">
    <property type="protein sequence ID" value="KIL67178.1"/>
    <property type="molecule type" value="Genomic_DNA"/>
</dbReference>
<evidence type="ECO:0000256" key="1">
    <source>
        <dbReference type="SAM" id="MobiDB-lite"/>
    </source>
</evidence>
<dbReference type="Pfam" id="PF12937">
    <property type="entry name" value="F-box-like"/>
    <property type="match status" value="1"/>
</dbReference>
<gene>
    <name evidence="3" type="ORF">M378DRAFT_331520</name>
</gene>
<accession>A0A0C2XED3</accession>
<dbReference type="InterPro" id="IPR032675">
    <property type="entry name" value="LRR_dom_sf"/>
</dbReference>
<keyword evidence="4" id="KW-1185">Reference proteome</keyword>
<dbReference type="OrthoDB" id="3139566at2759"/>
<evidence type="ECO:0000259" key="2">
    <source>
        <dbReference type="Pfam" id="PF12937"/>
    </source>
</evidence>
<dbReference type="Proteomes" id="UP000054549">
    <property type="component" value="Unassembled WGS sequence"/>
</dbReference>
<dbReference type="AlphaFoldDB" id="A0A0C2XED3"/>
<dbReference type="Gene3D" id="1.20.1280.50">
    <property type="match status" value="1"/>
</dbReference>